<accession>A0A3G8GW29</accession>
<keyword evidence="3" id="KW-0645">Protease</keyword>
<dbReference type="GO" id="GO:0009003">
    <property type="term" value="F:signal peptidase activity"/>
    <property type="evidence" value="ECO:0007669"/>
    <property type="project" value="UniProtKB-EC"/>
</dbReference>
<evidence type="ECO:0000256" key="1">
    <source>
        <dbReference type="ARBA" id="ARBA00009370"/>
    </source>
</evidence>
<dbReference type="GO" id="GO:0016020">
    <property type="term" value="C:membrane"/>
    <property type="evidence" value="ECO:0007669"/>
    <property type="project" value="UniProtKB-SubCell"/>
</dbReference>
<evidence type="ECO:0000313" key="6">
    <source>
        <dbReference type="Proteomes" id="UP000270411"/>
    </source>
</evidence>
<keyword evidence="5" id="KW-0614">Plasmid</keyword>
<dbReference type="InterPro" id="IPR036286">
    <property type="entry name" value="LexA/Signal_pep-like_sf"/>
</dbReference>
<dbReference type="AlphaFoldDB" id="A0A3G8GW29"/>
<dbReference type="EC" id="3.4.21.89" evidence="3"/>
<dbReference type="InterPro" id="IPR019533">
    <property type="entry name" value="Peptidase_S26"/>
</dbReference>
<dbReference type="PANTHER" id="PTHR43390:SF1">
    <property type="entry name" value="CHLOROPLAST PROCESSING PEPTIDASE"/>
    <property type="match status" value="1"/>
</dbReference>
<comment type="catalytic activity">
    <reaction evidence="3">
        <text>Cleavage of hydrophobic, N-terminal signal or leader sequences from secreted and periplasmic proteins.</text>
        <dbReference type="EC" id="3.4.21.89"/>
    </reaction>
</comment>
<proteinExistence type="inferred from homology"/>
<geneLocation type="plasmid" evidence="5">
    <name>unnamed1</name>
</geneLocation>
<feature type="domain" description="Peptidase S26" evidence="4">
    <location>
        <begin position="32"/>
        <end position="184"/>
    </location>
</feature>
<dbReference type="Pfam" id="PF10502">
    <property type="entry name" value="Peptidase_S26"/>
    <property type="match status" value="1"/>
</dbReference>
<reference evidence="6" key="1">
    <citation type="submission" date="2018-11" db="EMBL/GenBank/DDBJ databases">
        <title>FDA dAtabase for Regulatory Grade micrObial Sequences (FDA-ARGOS): Supporting development and validation of Infectious Disease Dx tests.</title>
        <authorList>
            <person name="Goldberg B."/>
            <person name="Campos J."/>
            <person name="Tallon L."/>
            <person name="Sadzewicz L."/>
            <person name="Zhao X."/>
            <person name="Vavikolanu K."/>
            <person name="Mehta A."/>
            <person name="Aluvathingal J."/>
            <person name="Nadendla S."/>
            <person name="Geyer C."/>
            <person name="Nandy P."/>
            <person name="Yan Y."/>
            <person name="Sichtig H."/>
        </authorList>
    </citation>
    <scope>NUCLEOTIDE SEQUENCE [LARGE SCALE GENOMIC DNA]</scope>
    <source>
        <strain evidence="6">FDAARGOS_614</strain>
        <plasmid evidence="6">unnamed1</plasmid>
    </source>
</reference>
<organism evidence="5 6">
    <name type="scientific">Cupriavidus pauculus</name>
    <dbReference type="NCBI Taxonomy" id="82633"/>
    <lineage>
        <taxon>Bacteria</taxon>
        <taxon>Pseudomonadati</taxon>
        <taxon>Pseudomonadota</taxon>
        <taxon>Betaproteobacteria</taxon>
        <taxon>Burkholderiales</taxon>
        <taxon>Burkholderiaceae</taxon>
        <taxon>Cupriavidus</taxon>
    </lineage>
</organism>
<gene>
    <name evidence="5" type="primary">lepB</name>
    <name evidence="5" type="ORF">EHF44_01505</name>
</gene>
<dbReference type="PANTHER" id="PTHR43390">
    <property type="entry name" value="SIGNAL PEPTIDASE I"/>
    <property type="match status" value="1"/>
</dbReference>
<keyword evidence="3 5" id="KW-0378">Hydrolase</keyword>
<dbReference type="GO" id="GO:0004252">
    <property type="term" value="F:serine-type endopeptidase activity"/>
    <property type="evidence" value="ECO:0007669"/>
    <property type="project" value="InterPro"/>
</dbReference>
<evidence type="ECO:0000259" key="4">
    <source>
        <dbReference type="Pfam" id="PF10502"/>
    </source>
</evidence>
<dbReference type="EMBL" id="CP033968">
    <property type="protein sequence ID" value="AZG12170.1"/>
    <property type="molecule type" value="Genomic_DNA"/>
</dbReference>
<dbReference type="GO" id="GO:0006465">
    <property type="term" value="P:signal peptide processing"/>
    <property type="evidence" value="ECO:0007669"/>
    <property type="project" value="InterPro"/>
</dbReference>
<dbReference type="NCBIfam" id="TIGR02227">
    <property type="entry name" value="sigpep_I_bact"/>
    <property type="match status" value="1"/>
</dbReference>
<evidence type="ECO:0000256" key="2">
    <source>
        <dbReference type="ARBA" id="ARBA00019232"/>
    </source>
</evidence>
<evidence type="ECO:0000256" key="3">
    <source>
        <dbReference type="RuleBase" id="RU362042"/>
    </source>
</evidence>
<name>A0A3G8GW29_9BURK</name>
<comment type="subcellular location">
    <subcellularLocation>
        <location evidence="3">Membrane</location>
        <topology evidence="3">Single-pass type II membrane protein</topology>
    </subcellularLocation>
</comment>
<dbReference type="KEGG" id="cpau:EHF44_01505"/>
<dbReference type="Gene3D" id="2.10.109.10">
    <property type="entry name" value="Umud Fragment, subunit A"/>
    <property type="match status" value="1"/>
</dbReference>
<dbReference type="InterPro" id="IPR000223">
    <property type="entry name" value="Pept_S26A_signal_pept_1"/>
</dbReference>
<dbReference type="SUPFAM" id="SSF51306">
    <property type="entry name" value="LexA/Signal peptidase"/>
    <property type="match status" value="1"/>
</dbReference>
<evidence type="ECO:0000313" key="5">
    <source>
        <dbReference type="EMBL" id="AZG12170.1"/>
    </source>
</evidence>
<dbReference type="OrthoDB" id="5360818at2"/>
<sequence length="187" mass="21230">MRFHYPIHQYLDRIRLGMKDQNRIRFLRASLLWTVLSFLVALAAVTEFRKHYQIGLDLTPIRCMPERLYWVKLGAPKSVQRGDIIAFIAPKGLMLEPFNGKMIAKQVAGLPGDTVRVTNDRAYVNGKYIGDLVLNQKLGRGPGAFDREEVVPPGKLFVIGTLPRSYDGRYWGFLDQRSLVGSVTPLI</sequence>
<comment type="similarity">
    <text evidence="1 3">Belongs to the peptidase S26 family.</text>
</comment>
<dbReference type="RefSeq" id="WP_017512644.1">
    <property type="nucleotide sequence ID" value="NZ_CP033968.1"/>
</dbReference>
<protein>
    <recommendedName>
        <fullName evidence="2 3">Signal peptidase I</fullName>
        <ecNumber evidence="3">3.4.21.89</ecNumber>
    </recommendedName>
</protein>
<dbReference type="Proteomes" id="UP000270411">
    <property type="component" value="Plasmid unnamed1"/>
</dbReference>